<evidence type="ECO:0000256" key="1">
    <source>
        <dbReference type="SAM" id="MobiDB-lite"/>
    </source>
</evidence>
<dbReference type="SUPFAM" id="SSF53649">
    <property type="entry name" value="Alkaline phosphatase-like"/>
    <property type="match status" value="1"/>
</dbReference>
<proteinExistence type="predicted"/>
<evidence type="ECO:0000313" key="3">
    <source>
        <dbReference type="Proteomes" id="UP000185936"/>
    </source>
</evidence>
<organism evidence="2 3">
    <name type="scientific">Natronorubrum thiooxidans</name>
    <dbReference type="NCBI Taxonomy" id="308853"/>
    <lineage>
        <taxon>Archaea</taxon>
        <taxon>Methanobacteriati</taxon>
        <taxon>Methanobacteriota</taxon>
        <taxon>Stenosarchaea group</taxon>
        <taxon>Halobacteria</taxon>
        <taxon>Halobacteriales</taxon>
        <taxon>Natrialbaceae</taxon>
        <taxon>Natronorubrum</taxon>
    </lineage>
</organism>
<feature type="region of interest" description="Disordered" evidence="1">
    <location>
        <begin position="103"/>
        <end position="126"/>
    </location>
</feature>
<sequence length="150" mass="16930">MPEPSPTSSHGYLTTDIYCSDAGREVREACYGEQRAYEELYDLEADPLEQDNLLADDGPDDPALEQTRDRLREELREWMAETNDPLLEGPFCRVTGTQSDCRRATASTDDSREATRTALSRRSHVDKREGALECQHECDGVVTTRISTDQ</sequence>
<reference evidence="3" key="1">
    <citation type="submission" date="2017-01" db="EMBL/GenBank/DDBJ databases">
        <authorList>
            <person name="Varghese N."/>
            <person name="Submissions S."/>
        </authorList>
    </citation>
    <scope>NUCLEOTIDE SEQUENCE [LARGE SCALE GENOMIC DNA]</scope>
    <source>
        <strain evidence="3">type strain: HArc-</strain>
    </source>
</reference>
<evidence type="ECO:0008006" key="4">
    <source>
        <dbReference type="Google" id="ProtNLM"/>
    </source>
</evidence>
<dbReference type="InterPro" id="IPR017850">
    <property type="entry name" value="Alkaline_phosphatase_core_sf"/>
</dbReference>
<dbReference type="AlphaFoldDB" id="A0A1N7CQJ5"/>
<evidence type="ECO:0000313" key="2">
    <source>
        <dbReference type="EMBL" id="SIR65861.1"/>
    </source>
</evidence>
<keyword evidence="3" id="KW-1185">Reference proteome</keyword>
<dbReference type="STRING" id="308853.SAMN05421752_101515"/>
<accession>A0A1N7CQJ5</accession>
<protein>
    <recommendedName>
        <fullName evidence="4">N-sulphoglucosamine sulphohydrolase C-terminal domain-containing protein</fullName>
    </recommendedName>
</protein>
<dbReference type="EMBL" id="FTNR01000001">
    <property type="protein sequence ID" value="SIR65861.1"/>
    <property type="molecule type" value="Genomic_DNA"/>
</dbReference>
<dbReference type="Proteomes" id="UP000185936">
    <property type="component" value="Unassembled WGS sequence"/>
</dbReference>
<name>A0A1N7CQJ5_9EURY</name>
<dbReference type="Gene3D" id="3.40.720.10">
    <property type="entry name" value="Alkaline Phosphatase, subunit A"/>
    <property type="match status" value="1"/>
</dbReference>
<gene>
    <name evidence="2" type="ORF">SAMN05421752_101515</name>
</gene>